<gene>
    <name evidence="8" type="ORF">AKO1_005563</name>
</gene>
<dbReference type="AlphaFoldDB" id="A0AAW2YL09"/>
<dbReference type="Proteomes" id="UP001431209">
    <property type="component" value="Unassembled WGS sequence"/>
</dbReference>
<keyword evidence="6" id="KW-0808">Transferase</keyword>
<sequence>MVKASIIKSSLVRDAMLRVDRKHYIPNKNVLDDEIAYMDSPQRIGYNVTISAPHMHAFALEILKDHLVKGNRALDVGSGSGYLVACMAQMVGDSGKVIGLEYIPQLAKHSQECLSTETGLVYEMYKNKNLQIHEGDGWKGYESEAPYHAMHVGAAAATIPDMLIQQLANNGRLVVPVGPEGGSQELMVIDKDADGNIKKTSAMGVMYVPLVNPSKSK</sequence>
<evidence type="ECO:0000256" key="6">
    <source>
        <dbReference type="ARBA" id="ARBA00022679"/>
    </source>
</evidence>
<dbReference type="InterPro" id="IPR000682">
    <property type="entry name" value="PCMT"/>
</dbReference>
<reference evidence="8 9" key="1">
    <citation type="submission" date="2024-03" db="EMBL/GenBank/DDBJ databases">
        <title>The Acrasis kona genome and developmental transcriptomes reveal deep origins of eukaryotic multicellular pathways.</title>
        <authorList>
            <person name="Sheikh S."/>
            <person name="Fu C.-J."/>
            <person name="Brown M.W."/>
            <person name="Baldauf S.L."/>
        </authorList>
    </citation>
    <scope>NUCLEOTIDE SEQUENCE [LARGE SCALE GENOMIC DNA]</scope>
    <source>
        <strain evidence="8 9">ATCC MYA-3509</strain>
    </source>
</reference>
<protein>
    <recommendedName>
        <fullName evidence="3">protein-L-isoaspartate(D-aspartate) O-methyltransferase</fullName>
        <ecNumber evidence="3">2.1.1.77</ecNumber>
    </recommendedName>
</protein>
<dbReference type="PANTHER" id="PTHR11579">
    <property type="entry name" value="PROTEIN-L-ISOASPARTATE O-METHYLTRANSFERASE"/>
    <property type="match status" value="1"/>
</dbReference>
<dbReference type="Pfam" id="PF01135">
    <property type="entry name" value="PCMT"/>
    <property type="match status" value="1"/>
</dbReference>
<dbReference type="EMBL" id="JAOPGA020000204">
    <property type="protein sequence ID" value="KAL0477616.1"/>
    <property type="molecule type" value="Genomic_DNA"/>
</dbReference>
<proteinExistence type="inferred from homology"/>
<evidence type="ECO:0000256" key="1">
    <source>
        <dbReference type="ARBA" id="ARBA00004496"/>
    </source>
</evidence>
<dbReference type="GO" id="GO:0004719">
    <property type="term" value="F:protein-L-isoaspartate (D-aspartate) O-methyltransferase activity"/>
    <property type="evidence" value="ECO:0007669"/>
    <property type="project" value="UniProtKB-EC"/>
</dbReference>
<dbReference type="GO" id="GO:0005737">
    <property type="term" value="C:cytoplasm"/>
    <property type="evidence" value="ECO:0007669"/>
    <property type="project" value="UniProtKB-SubCell"/>
</dbReference>
<dbReference type="PANTHER" id="PTHR11579:SF0">
    <property type="entry name" value="PROTEIN-L-ISOASPARTATE(D-ASPARTATE) O-METHYLTRANSFERASE"/>
    <property type="match status" value="1"/>
</dbReference>
<dbReference type="GO" id="GO:0032259">
    <property type="term" value="P:methylation"/>
    <property type="evidence" value="ECO:0007669"/>
    <property type="project" value="UniProtKB-KW"/>
</dbReference>
<comment type="caution">
    <text evidence="8">The sequence shown here is derived from an EMBL/GenBank/DDBJ whole genome shotgun (WGS) entry which is preliminary data.</text>
</comment>
<keyword evidence="5" id="KW-0489">Methyltransferase</keyword>
<evidence type="ECO:0000256" key="2">
    <source>
        <dbReference type="ARBA" id="ARBA00005369"/>
    </source>
</evidence>
<keyword evidence="4" id="KW-0963">Cytoplasm</keyword>
<name>A0AAW2YL09_9EUKA</name>
<dbReference type="SUPFAM" id="SSF53335">
    <property type="entry name" value="S-adenosyl-L-methionine-dependent methyltransferases"/>
    <property type="match status" value="1"/>
</dbReference>
<evidence type="ECO:0000256" key="4">
    <source>
        <dbReference type="ARBA" id="ARBA00022490"/>
    </source>
</evidence>
<comment type="subcellular location">
    <subcellularLocation>
        <location evidence="1">Cytoplasm</location>
    </subcellularLocation>
</comment>
<evidence type="ECO:0000313" key="9">
    <source>
        <dbReference type="Proteomes" id="UP001431209"/>
    </source>
</evidence>
<organism evidence="8 9">
    <name type="scientific">Acrasis kona</name>
    <dbReference type="NCBI Taxonomy" id="1008807"/>
    <lineage>
        <taxon>Eukaryota</taxon>
        <taxon>Discoba</taxon>
        <taxon>Heterolobosea</taxon>
        <taxon>Tetramitia</taxon>
        <taxon>Eutetramitia</taxon>
        <taxon>Acrasidae</taxon>
        <taxon>Acrasis</taxon>
    </lineage>
</organism>
<keyword evidence="9" id="KW-1185">Reference proteome</keyword>
<dbReference type="NCBIfam" id="TIGR00080">
    <property type="entry name" value="pimt"/>
    <property type="match status" value="1"/>
</dbReference>
<dbReference type="Gene3D" id="3.40.50.150">
    <property type="entry name" value="Vaccinia Virus protein VP39"/>
    <property type="match status" value="1"/>
</dbReference>
<dbReference type="EC" id="2.1.1.77" evidence="3"/>
<evidence type="ECO:0000256" key="3">
    <source>
        <dbReference type="ARBA" id="ARBA00011890"/>
    </source>
</evidence>
<evidence type="ECO:0000313" key="8">
    <source>
        <dbReference type="EMBL" id="KAL0477616.1"/>
    </source>
</evidence>
<evidence type="ECO:0000256" key="5">
    <source>
        <dbReference type="ARBA" id="ARBA00022603"/>
    </source>
</evidence>
<keyword evidence="7" id="KW-0949">S-adenosyl-L-methionine</keyword>
<dbReference type="InterPro" id="IPR029063">
    <property type="entry name" value="SAM-dependent_MTases_sf"/>
</dbReference>
<evidence type="ECO:0000256" key="7">
    <source>
        <dbReference type="ARBA" id="ARBA00022691"/>
    </source>
</evidence>
<comment type="similarity">
    <text evidence="2">Belongs to the methyltransferase superfamily. L-isoaspartyl/D-aspartyl protein methyltransferase family.</text>
</comment>
<accession>A0AAW2YL09</accession>